<dbReference type="EMBL" id="AGUD01000013">
    <property type="protein sequence ID" value="EHN12672.1"/>
    <property type="molecule type" value="Genomic_DNA"/>
</dbReference>
<gene>
    <name evidence="2" type="ORF">PAI11_04400</name>
</gene>
<keyword evidence="3" id="KW-1185">Reference proteome</keyword>
<dbReference type="NCBIfam" id="NF038083">
    <property type="entry name" value="CU044_5270_fam"/>
    <property type="match status" value="1"/>
</dbReference>
<feature type="compositionally biased region" description="Basic and acidic residues" evidence="1">
    <location>
        <begin position="154"/>
        <end position="167"/>
    </location>
</feature>
<accession>H0E0Y2</accession>
<sequence>MTDSVLQLLERLDPVDVAALRLDPIPPVPARIFATPRDPAPRSPFAPRRPLRVALGGGVATAAVIVGASVLSSSGPAVADAARILRATSDAADAQAVRPATGPIAYTKLEQLLLGASDHQPPYSYYRPSTIEAWVAPDGSGRTRTVTAPIRPVGPRDRQRMDGDPRHPPVASGSRVAVRRYGPGQLVGFGERPDGLPSLRDLPTDREALRAILRRVAAESDVPVDVGIFEQAATLLMETGSSPRLRAALFDVMATIPGVALDGTARDPLGRAGTSVSIDSDYTGARQRDTLIFVERAAQPLAHVTRRLDRSPMMDGDLIEQTVLVTARGVAEVGARP</sequence>
<dbReference type="OrthoDB" id="3467914at2"/>
<protein>
    <recommendedName>
        <fullName evidence="4">CU044_5270 family protein</fullName>
    </recommendedName>
</protein>
<feature type="region of interest" description="Disordered" evidence="1">
    <location>
        <begin position="137"/>
        <end position="174"/>
    </location>
</feature>
<proteinExistence type="predicted"/>
<dbReference type="RefSeq" id="WP_007570399.1">
    <property type="nucleotide sequence ID" value="NZ_AGUD01000013.1"/>
</dbReference>
<evidence type="ECO:0000313" key="2">
    <source>
        <dbReference type="EMBL" id="EHN12672.1"/>
    </source>
</evidence>
<reference evidence="2 3" key="1">
    <citation type="journal article" date="2013" name="Biodegradation">
        <title>Quantitative proteomic analysis of ibuprofen-degrading Patulibacter sp. strain I11.</title>
        <authorList>
            <person name="Almeida B."/>
            <person name="Kjeldal H."/>
            <person name="Lolas I."/>
            <person name="Knudsen A.D."/>
            <person name="Carvalho G."/>
            <person name="Nielsen K.L."/>
            <person name="Barreto Crespo M.T."/>
            <person name="Stensballe A."/>
            <person name="Nielsen J.L."/>
        </authorList>
    </citation>
    <scope>NUCLEOTIDE SEQUENCE [LARGE SCALE GENOMIC DNA]</scope>
    <source>
        <strain evidence="2 3">I11</strain>
    </source>
</reference>
<dbReference type="InterPro" id="IPR047789">
    <property type="entry name" value="CU044_5270-like"/>
</dbReference>
<comment type="caution">
    <text evidence="2">The sequence shown here is derived from an EMBL/GenBank/DDBJ whole genome shotgun (WGS) entry which is preliminary data.</text>
</comment>
<evidence type="ECO:0000256" key="1">
    <source>
        <dbReference type="SAM" id="MobiDB-lite"/>
    </source>
</evidence>
<dbReference type="AlphaFoldDB" id="H0E0Y2"/>
<dbReference type="Proteomes" id="UP000005143">
    <property type="component" value="Unassembled WGS sequence"/>
</dbReference>
<name>H0E0Y2_9ACTN</name>
<evidence type="ECO:0008006" key="4">
    <source>
        <dbReference type="Google" id="ProtNLM"/>
    </source>
</evidence>
<evidence type="ECO:0000313" key="3">
    <source>
        <dbReference type="Proteomes" id="UP000005143"/>
    </source>
</evidence>
<organism evidence="2 3">
    <name type="scientific">Patulibacter medicamentivorans</name>
    <dbReference type="NCBI Taxonomy" id="1097667"/>
    <lineage>
        <taxon>Bacteria</taxon>
        <taxon>Bacillati</taxon>
        <taxon>Actinomycetota</taxon>
        <taxon>Thermoleophilia</taxon>
        <taxon>Solirubrobacterales</taxon>
        <taxon>Patulibacteraceae</taxon>
        <taxon>Patulibacter</taxon>
    </lineage>
</organism>